<dbReference type="PANTHER" id="PTHR35894">
    <property type="entry name" value="GENERAL SECRETION PATHWAY PROTEIN A-RELATED"/>
    <property type="match status" value="1"/>
</dbReference>
<organism evidence="2 3">
    <name type="scientific">Candidatus Thiodiazotropha taylori</name>
    <dbReference type="NCBI Taxonomy" id="2792791"/>
    <lineage>
        <taxon>Bacteria</taxon>
        <taxon>Pseudomonadati</taxon>
        <taxon>Pseudomonadota</taxon>
        <taxon>Gammaproteobacteria</taxon>
        <taxon>Chromatiales</taxon>
        <taxon>Sedimenticolaceae</taxon>
        <taxon>Candidatus Thiodiazotropha</taxon>
    </lineage>
</organism>
<evidence type="ECO:0000313" key="2">
    <source>
        <dbReference type="EMBL" id="MBT2990840.1"/>
    </source>
</evidence>
<reference evidence="2 3" key="1">
    <citation type="submission" date="2021-05" db="EMBL/GenBank/DDBJ databases">
        <title>Genetic and Functional Diversity in Clade A Lucinid endosymbionts from the Bahamas.</title>
        <authorList>
            <person name="Giani N.M."/>
            <person name="Engel A.S."/>
            <person name="Campbell B.J."/>
        </authorList>
    </citation>
    <scope>NUCLEOTIDE SEQUENCE [LARGE SCALE GENOMIC DNA]</scope>
    <source>
        <strain evidence="2">LUC16012Gg_MoonRockCtena</strain>
    </source>
</reference>
<dbReference type="SUPFAM" id="SSF47090">
    <property type="entry name" value="PGBD-like"/>
    <property type="match status" value="1"/>
</dbReference>
<evidence type="ECO:0000259" key="1">
    <source>
        <dbReference type="SMART" id="SM00382"/>
    </source>
</evidence>
<dbReference type="InterPro" id="IPR027417">
    <property type="entry name" value="P-loop_NTPase"/>
</dbReference>
<dbReference type="InterPro" id="IPR052026">
    <property type="entry name" value="ExeA_AAA_ATPase_DNA-bind"/>
</dbReference>
<evidence type="ECO:0000313" key="3">
    <source>
        <dbReference type="Proteomes" id="UP000770889"/>
    </source>
</evidence>
<dbReference type="AlphaFoldDB" id="A0A944MH32"/>
<dbReference type="PANTHER" id="PTHR35894:SF1">
    <property type="entry name" value="PHOSPHORIBULOKINASE _ URIDINE KINASE FAMILY"/>
    <property type="match status" value="1"/>
</dbReference>
<dbReference type="Pfam" id="PF01471">
    <property type="entry name" value="PG_binding_1"/>
    <property type="match status" value="1"/>
</dbReference>
<dbReference type="Pfam" id="PF13401">
    <property type="entry name" value="AAA_22"/>
    <property type="match status" value="1"/>
</dbReference>
<protein>
    <submittedName>
        <fullName evidence="2">AAA family ATPase</fullName>
    </submittedName>
</protein>
<dbReference type="EMBL" id="JAHHGM010000022">
    <property type="protein sequence ID" value="MBT2990840.1"/>
    <property type="molecule type" value="Genomic_DNA"/>
</dbReference>
<dbReference type="Gene3D" id="3.90.70.10">
    <property type="entry name" value="Cysteine proteinases"/>
    <property type="match status" value="1"/>
</dbReference>
<accession>A0A944MH32</accession>
<dbReference type="Gene3D" id="1.10.101.10">
    <property type="entry name" value="PGBD-like superfamily/PGBD"/>
    <property type="match status" value="1"/>
</dbReference>
<dbReference type="SMART" id="SM00382">
    <property type="entry name" value="AAA"/>
    <property type="match status" value="1"/>
</dbReference>
<sequence>MYQEYFGLTEDPFSITPDPKYLFLSERHRNGFAHLLYGVTEGGGFLQLTGGVGTGKTLLCRKLLADLPRAVDVAFIFNPRLSPLELVAAICDELKILYPLGCNSIKEIVDFLNAFLLESHSQGRRTVVIIDEAQNLSYESLEQIRLLTNLETEKHKLLQIILVGQSELKDLLQQARLRQLAQRVTARYHLTPLSRSETRAYVLHRLRVAGLTQPLFSAGALQSLYRYSGGVPRLINILCHRGMLLAYAKDSKQITRSMVAQVYYELSGLGGGGNRQLTWAWITVALLGCTLAGLLLWNVDRLLPGFPYLSSSAVRSENPPQTEKTEEQSTTAAAKGQRLAVAAESAAAPLRPSAPEMAVPTQPEVVLKTTDAAALASAEDLLATSVQPAGESAAVAGKPGLSSMMGGENSAFTTLFGYWQRVYPLEGEKRSACDRAEEVGLSCIYGRGSWQSLAYYDRPAVLELIMDDGQRYNVVATALTEDVVTLDLNGRRFEFSRKEIERLWSGSYIILWRPPKLSSDRLSIGQVGQDVAWLISMLDRIEGIETRFDPANATFDLETQRRVMRFQRAQGLIADGVVGKQTLIQLNGSVADSTKPVLLRTGG</sequence>
<name>A0A944MH32_9GAMM</name>
<gene>
    <name evidence="2" type="ORF">KME65_17925</name>
</gene>
<dbReference type="InterPro" id="IPR002477">
    <property type="entry name" value="Peptidoglycan-bd-like"/>
</dbReference>
<dbReference type="Gene3D" id="3.40.50.300">
    <property type="entry name" value="P-loop containing nucleotide triphosphate hydrolases"/>
    <property type="match status" value="1"/>
</dbReference>
<proteinExistence type="predicted"/>
<dbReference type="InterPro" id="IPR003593">
    <property type="entry name" value="AAA+_ATPase"/>
</dbReference>
<comment type="caution">
    <text evidence="2">The sequence shown here is derived from an EMBL/GenBank/DDBJ whole genome shotgun (WGS) entry which is preliminary data.</text>
</comment>
<feature type="domain" description="AAA+ ATPase" evidence="1">
    <location>
        <begin position="42"/>
        <end position="187"/>
    </location>
</feature>
<dbReference type="InterPro" id="IPR036366">
    <property type="entry name" value="PGBDSf"/>
</dbReference>
<dbReference type="Proteomes" id="UP000770889">
    <property type="component" value="Unassembled WGS sequence"/>
</dbReference>
<dbReference type="InterPro" id="IPR049945">
    <property type="entry name" value="AAA_22"/>
</dbReference>
<dbReference type="SUPFAM" id="SSF52540">
    <property type="entry name" value="P-loop containing nucleoside triphosphate hydrolases"/>
    <property type="match status" value="1"/>
</dbReference>
<dbReference type="GO" id="GO:0016887">
    <property type="term" value="F:ATP hydrolysis activity"/>
    <property type="evidence" value="ECO:0007669"/>
    <property type="project" value="InterPro"/>
</dbReference>
<dbReference type="InterPro" id="IPR036365">
    <property type="entry name" value="PGBD-like_sf"/>
</dbReference>